<dbReference type="InterPro" id="IPR032466">
    <property type="entry name" value="Metal_Hydrolase"/>
</dbReference>
<dbReference type="InterPro" id="IPR032465">
    <property type="entry name" value="ACMSD"/>
</dbReference>
<dbReference type="EMBL" id="CP025746">
    <property type="protein sequence ID" value="QAA32340.1"/>
    <property type="molecule type" value="Genomic_DNA"/>
</dbReference>
<dbReference type="GO" id="GO:0016787">
    <property type="term" value="F:hydrolase activity"/>
    <property type="evidence" value="ECO:0007669"/>
    <property type="project" value="UniProtKB-KW"/>
</dbReference>
<keyword evidence="3" id="KW-0378">Hydrolase</keyword>
<evidence type="ECO:0000313" key="3">
    <source>
        <dbReference type="EMBL" id="QAA32340.1"/>
    </source>
</evidence>
<sequence length="261" mass="28549">MIIDSHQHVIVPTEKQLALMSEAGIDKTILFSTSVHPETTNDLESFEKEMEALNGIVSGKQNAIESKIKSIEELAGVIEKNPTKFMGFGSVPLGLSQDATSSWIEDKVIRNKFLGLGEFTLAPGQVQLLKPIFSAAKDFNNLPLWIHTFSPLAIDDIKAISLLAKQFPEVPVILGHLGGANWLETIKLAKESKNLFLDLSATFSTLVVSLAIKTLPERTLFSSDAPYGNPLICRETIESVTNDSHVKDQVLGLNIAELLDL</sequence>
<accession>A0A410DTI2</accession>
<gene>
    <name evidence="3" type="ORF">C1I91_12210</name>
</gene>
<protein>
    <submittedName>
        <fullName evidence="3">Amidohydrolase</fullName>
    </submittedName>
</protein>
<dbReference type="Gene3D" id="3.20.20.140">
    <property type="entry name" value="Metal-dependent hydrolases"/>
    <property type="match status" value="1"/>
</dbReference>
<dbReference type="AlphaFoldDB" id="A0A410DTI2"/>
<dbReference type="Pfam" id="PF04909">
    <property type="entry name" value="Amidohydro_2"/>
    <property type="match status" value="1"/>
</dbReference>
<reference evidence="3 4" key="1">
    <citation type="submission" date="2018-01" db="EMBL/GenBank/DDBJ databases">
        <title>Genome Sequencing and Assembly of Anaerobacter polyendosporus strain CT4.</title>
        <authorList>
            <person name="Tachaapaikoon C."/>
            <person name="Sutheeworapong S."/>
            <person name="Jenjaroenpun P."/>
            <person name="Wongsurawat T."/>
            <person name="Nookeaw I."/>
            <person name="Cheawchanlertfa P."/>
            <person name="Kosugi A."/>
            <person name="Cheevadhanarak S."/>
            <person name="Ratanakhanokchai K."/>
        </authorList>
    </citation>
    <scope>NUCLEOTIDE SEQUENCE [LARGE SCALE GENOMIC DNA]</scope>
    <source>
        <strain evidence="3 4">CT4</strain>
    </source>
</reference>
<evidence type="ECO:0000259" key="2">
    <source>
        <dbReference type="Pfam" id="PF04909"/>
    </source>
</evidence>
<dbReference type="RefSeq" id="WP_128213127.1">
    <property type="nucleotide sequence ID" value="NZ_CP025746.1"/>
</dbReference>
<organism evidence="3 4">
    <name type="scientific">Clostridium manihotivorum</name>
    <dbReference type="NCBI Taxonomy" id="2320868"/>
    <lineage>
        <taxon>Bacteria</taxon>
        <taxon>Bacillati</taxon>
        <taxon>Bacillota</taxon>
        <taxon>Clostridia</taxon>
        <taxon>Eubacteriales</taxon>
        <taxon>Clostridiaceae</taxon>
        <taxon>Clostridium</taxon>
    </lineage>
</organism>
<dbReference type="SUPFAM" id="SSF51556">
    <property type="entry name" value="Metallo-dependent hydrolases"/>
    <property type="match status" value="1"/>
</dbReference>
<dbReference type="OrthoDB" id="9771932at2"/>
<dbReference type="KEGG" id="cmah:C1I91_12210"/>
<keyword evidence="1" id="KW-0456">Lyase</keyword>
<dbReference type="InterPro" id="IPR006680">
    <property type="entry name" value="Amidohydro-rel"/>
</dbReference>
<proteinExistence type="predicted"/>
<evidence type="ECO:0000313" key="4">
    <source>
        <dbReference type="Proteomes" id="UP000286268"/>
    </source>
</evidence>
<dbReference type="Proteomes" id="UP000286268">
    <property type="component" value="Chromosome"/>
</dbReference>
<name>A0A410DTI2_9CLOT</name>
<dbReference type="PANTHER" id="PTHR21240">
    <property type="entry name" value="2-AMINO-3-CARBOXYLMUCONATE-6-SEMIALDEHYDE DECARBOXYLASE"/>
    <property type="match status" value="1"/>
</dbReference>
<keyword evidence="4" id="KW-1185">Reference proteome</keyword>
<feature type="domain" description="Amidohydrolase-related" evidence="2">
    <location>
        <begin position="3"/>
        <end position="261"/>
    </location>
</feature>
<evidence type="ECO:0000256" key="1">
    <source>
        <dbReference type="ARBA" id="ARBA00023239"/>
    </source>
</evidence>
<dbReference type="GO" id="GO:0016831">
    <property type="term" value="F:carboxy-lyase activity"/>
    <property type="evidence" value="ECO:0007669"/>
    <property type="project" value="InterPro"/>
</dbReference>